<evidence type="ECO:0000256" key="2">
    <source>
        <dbReference type="ARBA" id="ARBA00004651"/>
    </source>
</evidence>
<dbReference type="GO" id="GO:0004721">
    <property type="term" value="F:phosphoprotein phosphatase activity"/>
    <property type="evidence" value="ECO:0007669"/>
    <property type="project" value="TreeGrafter"/>
</dbReference>
<dbReference type="PROSITE" id="PS50112">
    <property type="entry name" value="PAS"/>
    <property type="match status" value="1"/>
</dbReference>
<dbReference type="PROSITE" id="PS50109">
    <property type="entry name" value="HIS_KIN"/>
    <property type="match status" value="1"/>
</dbReference>
<name>A0A1M5EFI4_9BACI</name>
<feature type="domain" description="Histidine kinase" evidence="13">
    <location>
        <begin position="235"/>
        <end position="452"/>
    </location>
</feature>
<dbReference type="FunFam" id="3.30.565.10:FF:000006">
    <property type="entry name" value="Sensor histidine kinase WalK"/>
    <property type="match status" value="1"/>
</dbReference>
<accession>A0A1M5EFI4</accession>
<dbReference type="GO" id="GO:0005886">
    <property type="term" value="C:plasma membrane"/>
    <property type="evidence" value="ECO:0007669"/>
    <property type="project" value="UniProtKB-SubCell"/>
</dbReference>
<dbReference type="FunFam" id="1.10.287.130:FF:000008">
    <property type="entry name" value="Two-component sensor histidine kinase"/>
    <property type="match status" value="1"/>
</dbReference>
<evidence type="ECO:0000256" key="5">
    <source>
        <dbReference type="ARBA" id="ARBA00022553"/>
    </source>
</evidence>
<dbReference type="SMART" id="SM00388">
    <property type="entry name" value="HisKA"/>
    <property type="match status" value="1"/>
</dbReference>
<evidence type="ECO:0000256" key="12">
    <source>
        <dbReference type="SAM" id="Phobius"/>
    </source>
</evidence>
<gene>
    <name evidence="17" type="ORF">SAMN05216225_10053</name>
</gene>
<dbReference type="OrthoDB" id="9813151at2"/>
<dbReference type="Gene3D" id="6.10.340.10">
    <property type="match status" value="1"/>
</dbReference>
<dbReference type="GO" id="GO:0006355">
    <property type="term" value="P:regulation of DNA-templated transcription"/>
    <property type="evidence" value="ECO:0007669"/>
    <property type="project" value="InterPro"/>
</dbReference>
<evidence type="ECO:0000256" key="9">
    <source>
        <dbReference type="ARBA" id="ARBA00022840"/>
    </source>
</evidence>
<dbReference type="CDD" id="cd00130">
    <property type="entry name" value="PAS"/>
    <property type="match status" value="1"/>
</dbReference>
<dbReference type="InterPro" id="IPR050351">
    <property type="entry name" value="BphY/WalK/GraS-like"/>
</dbReference>
<dbReference type="InterPro" id="IPR005467">
    <property type="entry name" value="His_kinase_dom"/>
</dbReference>
<keyword evidence="7" id="KW-0547">Nucleotide-binding</keyword>
<dbReference type="AlphaFoldDB" id="A0A1M5EFI4"/>
<dbReference type="Gene3D" id="3.30.565.10">
    <property type="entry name" value="Histidine kinase-like ATPase, C-terminal domain"/>
    <property type="match status" value="1"/>
</dbReference>
<dbReference type="Gene3D" id="1.10.287.130">
    <property type="match status" value="1"/>
</dbReference>
<dbReference type="CDD" id="cd00075">
    <property type="entry name" value="HATPase"/>
    <property type="match status" value="1"/>
</dbReference>
<dbReference type="PROSITE" id="PS50113">
    <property type="entry name" value="PAC"/>
    <property type="match status" value="1"/>
</dbReference>
<evidence type="ECO:0000259" key="16">
    <source>
        <dbReference type="PROSITE" id="PS50885"/>
    </source>
</evidence>
<evidence type="ECO:0000256" key="4">
    <source>
        <dbReference type="ARBA" id="ARBA00022475"/>
    </source>
</evidence>
<comment type="catalytic activity">
    <reaction evidence="1">
        <text>ATP + protein L-histidine = ADP + protein N-phospho-L-histidine.</text>
        <dbReference type="EC" id="2.7.13.3"/>
    </reaction>
</comment>
<feature type="domain" description="PAC" evidence="15">
    <location>
        <begin position="178"/>
        <end position="231"/>
    </location>
</feature>
<dbReference type="EMBL" id="FQVW01000005">
    <property type="protein sequence ID" value="SHF77989.1"/>
    <property type="molecule type" value="Genomic_DNA"/>
</dbReference>
<keyword evidence="12" id="KW-1133">Transmembrane helix</keyword>
<evidence type="ECO:0000256" key="8">
    <source>
        <dbReference type="ARBA" id="ARBA00022777"/>
    </source>
</evidence>
<dbReference type="SMART" id="SM00091">
    <property type="entry name" value="PAS"/>
    <property type="match status" value="1"/>
</dbReference>
<dbReference type="Pfam" id="PF00512">
    <property type="entry name" value="HisKA"/>
    <property type="match status" value="1"/>
</dbReference>
<dbReference type="SUPFAM" id="SSF55785">
    <property type="entry name" value="PYP-like sensor domain (PAS domain)"/>
    <property type="match status" value="1"/>
</dbReference>
<dbReference type="Proteomes" id="UP000183988">
    <property type="component" value="Unassembled WGS sequence"/>
</dbReference>
<keyword evidence="6" id="KW-0808">Transferase</keyword>
<dbReference type="InterPro" id="IPR035965">
    <property type="entry name" value="PAS-like_dom_sf"/>
</dbReference>
<dbReference type="InterPro" id="IPR003661">
    <property type="entry name" value="HisK_dim/P_dom"/>
</dbReference>
<sequence>MKTLFSKPVIFYCIGLLLLVLLTGFVLYPFVENFVVLGAVLSALYVVLIMILLYVFDTYIKPVQKVTKTINQLVKGNYRARVHHPITGSIGELSSKVNALARSLSELSIHEKIQSEQFSTVIDNTQSGLALVDEKGYIHLVNRKFLTMFGKTTKDYVGYLYYDVITNEKIHRAVQDTFLYEDTVKNSITHNDYYIEIVGAPISNERGMIKGAVLVFYDITELKKLEVMRKDFVANVSHELKTPMTSITGFAETLKDGALEDPETSKQFVQIIYDESKRLQAIIEDLLALSKLEKEEFHLDLVEINVKEIVNEVMPVINQQAERKQINFSLDCEQEFVFKADYDRVKQVLINLLMNGVNYTPEKGNVHLEVNSTEEHVHFRVTDTGIGIPKDALHRIFERFYRVDAARSRNTGGTGLGLAIVKHIMDVHDGTIEINSEVDKGTKVDVYFPRNIDK</sequence>
<keyword evidence="12" id="KW-0812">Transmembrane</keyword>
<reference evidence="17 18" key="1">
    <citation type="submission" date="2016-11" db="EMBL/GenBank/DDBJ databases">
        <authorList>
            <person name="Jaros S."/>
            <person name="Januszkiewicz K."/>
            <person name="Wedrychowicz H."/>
        </authorList>
    </citation>
    <scope>NUCLEOTIDE SEQUENCE [LARGE SCALE GENOMIC DNA]</scope>
    <source>
        <strain evidence="17 18">IBRC-M 10683</strain>
    </source>
</reference>
<proteinExistence type="predicted"/>
<dbReference type="SUPFAM" id="SSF55874">
    <property type="entry name" value="ATPase domain of HSP90 chaperone/DNA topoisomerase II/histidine kinase"/>
    <property type="match status" value="1"/>
</dbReference>
<protein>
    <recommendedName>
        <fullName evidence="3">histidine kinase</fullName>
        <ecNumber evidence="3">2.7.13.3</ecNumber>
    </recommendedName>
</protein>
<dbReference type="InterPro" id="IPR003594">
    <property type="entry name" value="HATPase_dom"/>
</dbReference>
<dbReference type="InterPro" id="IPR003660">
    <property type="entry name" value="HAMP_dom"/>
</dbReference>
<dbReference type="GO" id="GO:0005524">
    <property type="term" value="F:ATP binding"/>
    <property type="evidence" value="ECO:0007669"/>
    <property type="project" value="UniProtKB-KW"/>
</dbReference>
<dbReference type="InterPro" id="IPR000014">
    <property type="entry name" value="PAS"/>
</dbReference>
<dbReference type="GO" id="GO:0016036">
    <property type="term" value="P:cellular response to phosphate starvation"/>
    <property type="evidence" value="ECO:0007669"/>
    <property type="project" value="TreeGrafter"/>
</dbReference>
<keyword evidence="8 17" id="KW-0418">Kinase</keyword>
<keyword evidence="4" id="KW-1003">Cell membrane</keyword>
<evidence type="ECO:0000313" key="17">
    <source>
        <dbReference type="EMBL" id="SHF77989.1"/>
    </source>
</evidence>
<dbReference type="NCBIfam" id="NF046044">
    <property type="entry name" value="PnpS"/>
    <property type="match status" value="1"/>
</dbReference>
<evidence type="ECO:0000259" key="13">
    <source>
        <dbReference type="PROSITE" id="PS50109"/>
    </source>
</evidence>
<dbReference type="InterPro" id="IPR000700">
    <property type="entry name" value="PAS-assoc_C"/>
</dbReference>
<comment type="subcellular location">
    <subcellularLocation>
        <location evidence="2">Cell membrane</location>
        <topology evidence="2">Multi-pass membrane protein</topology>
    </subcellularLocation>
</comment>
<evidence type="ECO:0000259" key="15">
    <source>
        <dbReference type="PROSITE" id="PS50113"/>
    </source>
</evidence>
<dbReference type="Gene3D" id="3.30.450.20">
    <property type="entry name" value="PAS domain"/>
    <property type="match status" value="1"/>
</dbReference>
<dbReference type="EC" id="2.7.13.3" evidence="3"/>
<dbReference type="SMART" id="SM00387">
    <property type="entry name" value="HATPase_c"/>
    <property type="match status" value="1"/>
</dbReference>
<keyword evidence="18" id="KW-1185">Reference proteome</keyword>
<organism evidence="17 18">
    <name type="scientific">Ornithinibacillus halophilus</name>
    <dbReference type="NCBI Taxonomy" id="930117"/>
    <lineage>
        <taxon>Bacteria</taxon>
        <taxon>Bacillati</taxon>
        <taxon>Bacillota</taxon>
        <taxon>Bacilli</taxon>
        <taxon>Bacillales</taxon>
        <taxon>Bacillaceae</taxon>
        <taxon>Ornithinibacillus</taxon>
    </lineage>
</organism>
<feature type="domain" description="PAS" evidence="14">
    <location>
        <begin position="114"/>
        <end position="187"/>
    </location>
</feature>
<dbReference type="InterPro" id="IPR036890">
    <property type="entry name" value="HATPase_C_sf"/>
</dbReference>
<feature type="transmembrane region" description="Helical" evidence="12">
    <location>
        <begin position="9"/>
        <end position="28"/>
    </location>
</feature>
<dbReference type="PANTHER" id="PTHR45453">
    <property type="entry name" value="PHOSPHATE REGULON SENSOR PROTEIN PHOR"/>
    <property type="match status" value="1"/>
</dbReference>
<feature type="transmembrane region" description="Helical" evidence="12">
    <location>
        <begin position="34"/>
        <end position="56"/>
    </location>
</feature>
<evidence type="ECO:0000256" key="7">
    <source>
        <dbReference type="ARBA" id="ARBA00022741"/>
    </source>
</evidence>
<keyword evidence="5" id="KW-0597">Phosphoprotein</keyword>
<evidence type="ECO:0000256" key="11">
    <source>
        <dbReference type="ARBA" id="ARBA00023136"/>
    </source>
</evidence>
<keyword evidence="10" id="KW-0902">Two-component regulatory system</keyword>
<dbReference type="InterPro" id="IPR004358">
    <property type="entry name" value="Sig_transdc_His_kin-like_C"/>
</dbReference>
<dbReference type="NCBIfam" id="TIGR00229">
    <property type="entry name" value="sensory_box"/>
    <property type="match status" value="1"/>
</dbReference>
<dbReference type="CDD" id="cd06225">
    <property type="entry name" value="HAMP"/>
    <property type="match status" value="1"/>
</dbReference>
<evidence type="ECO:0000256" key="6">
    <source>
        <dbReference type="ARBA" id="ARBA00022679"/>
    </source>
</evidence>
<dbReference type="CDD" id="cd00082">
    <property type="entry name" value="HisKA"/>
    <property type="match status" value="1"/>
</dbReference>
<evidence type="ECO:0000313" key="18">
    <source>
        <dbReference type="Proteomes" id="UP000183988"/>
    </source>
</evidence>
<dbReference type="PRINTS" id="PR00344">
    <property type="entry name" value="BCTRLSENSOR"/>
</dbReference>
<dbReference type="Pfam" id="PF02518">
    <property type="entry name" value="HATPase_c"/>
    <property type="match status" value="1"/>
</dbReference>
<keyword evidence="9" id="KW-0067">ATP-binding</keyword>
<dbReference type="RefSeq" id="WP_072888333.1">
    <property type="nucleotide sequence ID" value="NZ_FQVW01000005.1"/>
</dbReference>
<dbReference type="SUPFAM" id="SSF47384">
    <property type="entry name" value="Homodimeric domain of signal transducing histidine kinase"/>
    <property type="match status" value="1"/>
</dbReference>
<evidence type="ECO:0000259" key="14">
    <source>
        <dbReference type="PROSITE" id="PS50112"/>
    </source>
</evidence>
<dbReference type="PANTHER" id="PTHR45453:SF1">
    <property type="entry name" value="PHOSPHATE REGULON SENSOR PROTEIN PHOR"/>
    <property type="match status" value="1"/>
</dbReference>
<dbReference type="Pfam" id="PF00989">
    <property type="entry name" value="PAS"/>
    <property type="match status" value="1"/>
</dbReference>
<evidence type="ECO:0000256" key="1">
    <source>
        <dbReference type="ARBA" id="ARBA00000085"/>
    </source>
</evidence>
<dbReference type="GO" id="GO:0000155">
    <property type="term" value="F:phosphorelay sensor kinase activity"/>
    <property type="evidence" value="ECO:0007669"/>
    <property type="project" value="InterPro"/>
</dbReference>
<evidence type="ECO:0000256" key="10">
    <source>
        <dbReference type="ARBA" id="ARBA00023012"/>
    </source>
</evidence>
<dbReference type="STRING" id="930117.SAMN05216225_10053"/>
<feature type="domain" description="HAMP" evidence="16">
    <location>
        <begin position="57"/>
        <end position="109"/>
    </location>
</feature>
<evidence type="ECO:0000256" key="3">
    <source>
        <dbReference type="ARBA" id="ARBA00012438"/>
    </source>
</evidence>
<keyword evidence="11 12" id="KW-0472">Membrane</keyword>
<dbReference type="InterPro" id="IPR036097">
    <property type="entry name" value="HisK_dim/P_sf"/>
</dbReference>
<dbReference type="PROSITE" id="PS50885">
    <property type="entry name" value="HAMP"/>
    <property type="match status" value="1"/>
</dbReference>
<dbReference type="InterPro" id="IPR013767">
    <property type="entry name" value="PAS_fold"/>
</dbReference>